<dbReference type="Pfam" id="PF13376">
    <property type="entry name" value="OmdA"/>
    <property type="match status" value="1"/>
</dbReference>
<proteinExistence type="predicted"/>
<gene>
    <name evidence="1" type="ORF">DLM75_01380</name>
</gene>
<comment type="caution">
    <text evidence="1">The sequence shown here is derived from an EMBL/GenBank/DDBJ whole genome shotgun (WGS) entry which is preliminary data.</text>
</comment>
<name>A0A396ZFR6_9LEPT</name>
<sequence>MKQFDPISMKKLKFKNGDNVFVLNLKDIFSSKPIGGVRFIDQVSDANGILLFVDSTSTLKSSFLKIRKYLKEETLFWIAFPKKTSGTQTDLERDHGWEILFENDYDTVALVSLNETWSAMRFKKKDKIKKGGSKEEKQKNPELTKYIDYEKKIVRLPKDVLTFFPKTSSAKKSFDALSWSHQREYVEAILEAKTSETRTKRIKKLMDHLNSKKIARKKKS</sequence>
<dbReference type="Proteomes" id="UP000265798">
    <property type="component" value="Unassembled WGS sequence"/>
</dbReference>
<accession>A0A396ZFR6</accession>
<evidence type="ECO:0000313" key="1">
    <source>
        <dbReference type="EMBL" id="RHX93123.1"/>
    </source>
</evidence>
<dbReference type="OrthoDB" id="9800461at2"/>
<organism evidence="1 2">
    <name type="scientific">Leptospira stimsonii</name>
    <dbReference type="NCBI Taxonomy" id="2202203"/>
    <lineage>
        <taxon>Bacteria</taxon>
        <taxon>Pseudomonadati</taxon>
        <taxon>Spirochaetota</taxon>
        <taxon>Spirochaetia</taxon>
        <taxon>Leptospirales</taxon>
        <taxon>Leptospiraceae</taxon>
        <taxon>Leptospira</taxon>
    </lineage>
</organism>
<protein>
    <submittedName>
        <fullName evidence="1">Bacteriocin-protection protein</fullName>
    </submittedName>
</protein>
<evidence type="ECO:0000313" key="2">
    <source>
        <dbReference type="Proteomes" id="UP000265798"/>
    </source>
</evidence>
<reference evidence="2" key="1">
    <citation type="submission" date="2018-05" db="EMBL/GenBank/DDBJ databases">
        <title>Leptospira yasudae sp. nov. and Leptospira stimsonii sp. nov., two pathogenic species of the genus Leptospira isolated from environmental sources.</title>
        <authorList>
            <person name="Casanovas-Massana A."/>
            <person name="Hamond C."/>
            <person name="Santos L.A."/>
            <person name="Hacker K.P."/>
            <person name="Balassiano I."/>
            <person name="Medeiros M.A."/>
            <person name="Reis M.G."/>
            <person name="Ko A.I."/>
            <person name="Wunder E.A."/>
        </authorList>
    </citation>
    <scope>NUCLEOTIDE SEQUENCE [LARGE SCALE GENOMIC DNA]</scope>
    <source>
        <strain evidence="2">Yale</strain>
    </source>
</reference>
<dbReference type="AlphaFoldDB" id="A0A396ZFR6"/>
<dbReference type="EMBL" id="QHCT01000001">
    <property type="protein sequence ID" value="RHX93123.1"/>
    <property type="molecule type" value="Genomic_DNA"/>
</dbReference>
<dbReference type="RefSeq" id="WP_118967914.1">
    <property type="nucleotide sequence ID" value="NZ_QHCT01000001.1"/>
</dbReference>